<name>A0A0D2LTD7_9CHLO</name>
<feature type="compositionally biased region" description="Low complexity" evidence="1">
    <location>
        <begin position="207"/>
        <end position="222"/>
    </location>
</feature>
<dbReference type="EMBL" id="KK103815">
    <property type="protein sequence ID" value="KIY94909.1"/>
    <property type="molecule type" value="Genomic_DNA"/>
</dbReference>
<dbReference type="OrthoDB" id="10626350at2759"/>
<protein>
    <submittedName>
        <fullName evidence="2">Uncharacterized protein</fullName>
    </submittedName>
</protein>
<dbReference type="KEGG" id="mng:MNEG_13052"/>
<proteinExistence type="predicted"/>
<evidence type="ECO:0000313" key="2">
    <source>
        <dbReference type="EMBL" id="KIY94909.1"/>
    </source>
</evidence>
<keyword evidence="3" id="KW-1185">Reference proteome</keyword>
<organism evidence="2 3">
    <name type="scientific">Monoraphidium neglectum</name>
    <dbReference type="NCBI Taxonomy" id="145388"/>
    <lineage>
        <taxon>Eukaryota</taxon>
        <taxon>Viridiplantae</taxon>
        <taxon>Chlorophyta</taxon>
        <taxon>core chlorophytes</taxon>
        <taxon>Chlorophyceae</taxon>
        <taxon>CS clade</taxon>
        <taxon>Sphaeropleales</taxon>
        <taxon>Selenastraceae</taxon>
        <taxon>Monoraphidium</taxon>
    </lineage>
</organism>
<feature type="compositionally biased region" description="Basic and acidic residues" evidence="1">
    <location>
        <begin position="182"/>
        <end position="193"/>
    </location>
</feature>
<dbReference type="RefSeq" id="XP_013893929.1">
    <property type="nucleotide sequence ID" value="XM_014038475.1"/>
</dbReference>
<dbReference type="AlphaFoldDB" id="A0A0D2LTD7"/>
<feature type="region of interest" description="Disordered" evidence="1">
    <location>
        <begin position="116"/>
        <end position="244"/>
    </location>
</feature>
<accession>A0A0D2LTD7</accession>
<sequence>MRRESSADRQVDPCVEKLVEAAVKEYISSIRLREIHPRTALQSVANLLVAELSADQFDAVWDRFASYPDSPVLRLLLNTLSDAVSRAGPDRCFLGRCSGASGGAPGVTAFETRGQVKPWVRQQPQQQQQQQQQQQCQPPQPQQQESLLRQAQLQVLQQRQAHQTPQQQEQQQQQQQQHRAKVTSERPAPERVAAKRQRPTIGGGSDQAPRGGPAPGKAQGAQPRRRSLLDHAQRDQAAWPAVAH</sequence>
<dbReference type="Proteomes" id="UP000054498">
    <property type="component" value="Unassembled WGS sequence"/>
</dbReference>
<evidence type="ECO:0000313" key="3">
    <source>
        <dbReference type="Proteomes" id="UP000054498"/>
    </source>
</evidence>
<dbReference type="GeneID" id="25730476"/>
<gene>
    <name evidence="2" type="ORF">MNEG_13052</name>
</gene>
<evidence type="ECO:0000256" key="1">
    <source>
        <dbReference type="SAM" id="MobiDB-lite"/>
    </source>
</evidence>
<reference evidence="2 3" key="1">
    <citation type="journal article" date="2013" name="BMC Genomics">
        <title>Reconstruction of the lipid metabolism for the microalga Monoraphidium neglectum from its genome sequence reveals characteristics suitable for biofuel production.</title>
        <authorList>
            <person name="Bogen C."/>
            <person name="Al-Dilaimi A."/>
            <person name="Albersmeier A."/>
            <person name="Wichmann J."/>
            <person name="Grundmann M."/>
            <person name="Rupp O."/>
            <person name="Lauersen K.J."/>
            <person name="Blifernez-Klassen O."/>
            <person name="Kalinowski J."/>
            <person name="Goesmann A."/>
            <person name="Mussgnug J.H."/>
            <person name="Kruse O."/>
        </authorList>
    </citation>
    <scope>NUCLEOTIDE SEQUENCE [LARGE SCALE GENOMIC DNA]</scope>
    <source>
        <strain evidence="2 3">SAG 48.87</strain>
    </source>
</reference>
<feature type="compositionally biased region" description="Low complexity" evidence="1">
    <location>
        <begin position="122"/>
        <end position="177"/>
    </location>
</feature>